<evidence type="ECO:0000313" key="1">
    <source>
        <dbReference type="EMBL" id="GGM54705.1"/>
    </source>
</evidence>
<dbReference type="Proteomes" id="UP000600547">
    <property type="component" value="Unassembled WGS sequence"/>
</dbReference>
<name>A0A8H9LCQ8_9DEIO</name>
<dbReference type="EMBL" id="BMQG01000015">
    <property type="protein sequence ID" value="GGM54705.1"/>
    <property type="molecule type" value="Genomic_DNA"/>
</dbReference>
<protein>
    <submittedName>
        <fullName evidence="1">Uncharacterized protein</fullName>
    </submittedName>
</protein>
<comment type="caution">
    <text evidence="1">The sequence shown here is derived from an EMBL/GenBank/DDBJ whole genome shotgun (WGS) entry which is preliminary data.</text>
</comment>
<sequence length="114" mass="12615">MSHPPVLIKRNGAWRETGQAVPHSKADGWNLMFQDGLPAQVTSLLVMTAGSYAPNTKLRVLVTRPRRDGGTDWYEVGEAWVSRHGRALVVSIKTQLPAGEAKLVILPYRNRARA</sequence>
<gene>
    <name evidence="1" type="ORF">GCM10008956_33230</name>
</gene>
<dbReference type="RefSeq" id="WP_189062767.1">
    <property type="nucleotide sequence ID" value="NZ_BMQG01000015.1"/>
</dbReference>
<proteinExistence type="predicted"/>
<dbReference type="AlphaFoldDB" id="A0A8H9LCQ8"/>
<evidence type="ECO:0000313" key="2">
    <source>
        <dbReference type="Proteomes" id="UP000600547"/>
    </source>
</evidence>
<reference evidence="2" key="1">
    <citation type="journal article" date="2019" name="Int. J. Syst. Evol. Microbiol.">
        <title>The Global Catalogue of Microorganisms (GCM) 10K type strain sequencing project: providing services to taxonomists for standard genome sequencing and annotation.</title>
        <authorList>
            <consortium name="The Broad Institute Genomics Platform"/>
            <consortium name="The Broad Institute Genome Sequencing Center for Infectious Disease"/>
            <person name="Wu L."/>
            <person name="Ma J."/>
        </authorList>
    </citation>
    <scope>NUCLEOTIDE SEQUENCE [LARGE SCALE GENOMIC DNA]</scope>
    <source>
        <strain evidence="2">JCM 31047</strain>
    </source>
</reference>
<organism evidence="1 2">
    <name type="scientific">Deinococcus arenae</name>
    <dbReference type="NCBI Taxonomy" id="1452751"/>
    <lineage>
        <taxon>Bacteria</taxon>
        <taxon>Thermotogati</taxon>
        <taxon>Deinococcota</taxon>
        <taxon>Deinococci</taxon>
        <taxon>Deinococcales</taxon>
        <taxon>Deinococcaceae</taxon>
        <taxon>Deinococcus</taxon>
    </lineage>
</organism>
<keyword evidence="2" id="KW-1185">Reference proteome</keyword>
<accession>A0A8H9LCQ8</accession>